<feature type="domain" description="Protein kinase" evidence="12">
    <location>
        <begin position="76"/>
        <end position="341"/>
    </location>
</feature>
<dbReference type="Gene3D" id="3.30.200.20">
    <property type="entry name" value="Phosphorylase Kinase, domain 1"/>
    <property type="match status" value="1"/>
</dbReference>
<dbReference type="Pfam" id="PF00069">
    <property type="entry name" value="Pkinase"/>
    <property type="match status" value="1"/>
</dbReference>
<dbReference type="PROSITE" id="PS50011">
    <property type="entry name" value="PROTEIN_KINASE_DOM"/>
    <property type="match status" value="1"/>
</dbReference>
<comment type="similarity">
    <text evidence="8">Belongs to the protein kinase superfamily. STE Ser/Thr protein kinase family. MAP kinase kinase subfamily.</text>
</comment>
<dbReference type="PROSITE" id="PS00108">
    <property type="entry name" value="PROTEIN_KINASE_ST"/>
    <property type="match status" value="1"/>
</dbReference>
<dbReference type="PANTHER" id="PTHR48013:SF15">
    <property type="entry name" value="DUAL SPECIFICITY MITOGEN-ACTIVATED PROTEIN KINASE KINASE 4"/>
    <property type="match status" value="1"/>
</dbReference>
<gene>
    <name evidence="13" type="primary">MAP2K4</name>
</gene>
<feature type="binding site" evidence="10">
    <location>
        <position position="105"/>
    </location>
    <ligand>
        <name>ATP</name>
        <dbReference type="ChEBI" id="CHEBI:30616"/>
    </ligand>
</feature>
<dbReference type="OrthoDB" id="10252354at2759"/>
<evidence type="ECO:0000256" key="3">
    <source>
        <dbReference type="ARBA" id="ARBA00022679"/>
    </source>
</evidence>
<dbReference type="PROSITE" id="PS00107">
    <property type="entry name" value="PROTEIN_KINASE_ATP"/>
    <property type="match status" value="1"/>
</dbReference>
<reference evidence="13" key="1">
    <citation type="journal article" date="2013" name="Genome Biol. Evol.">
        <title>Punctuated emergences of genetic and phenotypic innovations in eumetazoan, bilaterian, euteleostome, and hominidae ancestors.</title>
        <authorList>
            <person name="Wenger Y."/>
            <person name="Galliot B."/>
        </authorList>
    </citation>
    <scope>NUCLEOTIDE SEQUENCE</scope>
    <source>
        <tissue evidence="13">Whole animals</tissue>
    </source>
</reference>
<organism evidence="13">
    <name type="scientific">Hydra vulgaris</name>
    <name type="common">Hydra</name>
    <name type="synonym">Hydra attenuata</name>
    <dbReference type="NCBI Taxonomy" id="6087"/>
    <lineage>
        <taxon>Eukaryota</taxon>
        <taxon>Metazoa</taxon>
        <taxon>Cnidaria</taxon>
        <taxon>Hydrozoa</taxon>
        <taxon>Hydroidolina</taxon>
        <taxon>Anthoathecata</taxon>
        <taxon>Aplanulata</taxon>
        <taxon>Hydridae</taxon>
        <taxon>Hydra</taxon>
    </lineage>
</organism>
<proteinExistence type="evidence at transcript level"/>
<keyword evidence="6 10" id="KW-0067">ATP-binding</keyword>
<evidence type="ECO:0000259" key="12">
    <source>
        <dbReference type="PROSITE" id="PS50011"/>
    </source>
</evidence>
<keyword evidence="7" id="KW-0829">Tyrosine-protein kinase</keyword>
<dbReference type="InterPro" id="IPR011009">
    <property type="entry name" value="Kinase-like_dom_sf"/>
</dbReference>
<evidence type="ECO:0000256" key="7">
    <source>
        <dbReference type="ARBA" id="ARBA00023137"/>
    </source>
</evidence>
<dbReference type="GO" id="GO:0004674">
    <property type="term" value="F:protein serine/threonine kinase activity"/>
    <property type="evidence" value="ECO:0007669"/>
    <property type="project" value="UniProtKB-KW"/>
</dbReference>
<evidence type="ECO:0000256" key="6">
    <source>
        <dbReference type="ARBA" id="ARBA00022840"/>
    </source>
</evidence>
<dbReference type="GO" id="GO:0005829">
    <property type="term" value="C:cytosol"/>
    <property type="evidence" value="ECO:0007669"/>
    <property type="project" value="UniProtKB-ARBA"/>
</dbReference>
<dbReference type="Gene3D" id="1.10.510.10">
    <property type="entry name" value="Transferase(Phosphotransferase) domain 1"/>
    <property type="match status" value="1"/>
</dbReference>
<dbReference type="PANTHER" id="PTHR48013">
    <property type="entry name" value="DUAL SPECIFICITY MITOGEN-ACTIVATED PROTEIN KINASE KINASE 5-RELATED"/>
    <property type="match status" value="1"/>
</dbReference>
<dbReference type="AlphaFoldDB" id="T2MG98"/>
<evidence type="ECO:0000256" key="1">
    <source>
        <dbReference type="ARBA" id="ARBA00022527"/>
    </source>
</evidence>
<dbReference type="GO" id="GO:0004713">
    <property type="term" value="F:protein tyrosine kinase activity"/>
    <property type="evidence" value="ECO:0007669"/>
    <property type="project" value="UniProtKB-KW"/>
</dbReference>
<evidence type="ECO:0000256" key="4">
    <source>
        <dbReference type="ARBA" id="ARBA00022741"/>
    </source>
</evidence>
<dbReference type="InterPro" id="IPR017441">
    <property type="entry name" value="Protein_kinase_ATP_BS"/>
</dbReference>
<dbReference type="GO" id="GO:0033554">
    <property type="term" value="P:cellular response to stress"/>
    <property type="evidence" value="ECO:0007669"/>
    <property type="project" value="UniProtKB-ARBA"/>
</dbReference>
<dbReference type="FunFam" id="1.10.510.10:FF:000090">
    <property type="entry name" value="Dual specificity mitogen-activated protein kinase kinase 4"/>
    <property type="match status" value="1"/>
</dbReference>
<dbReference type="SUPFAM" id="SSF56112">
    <property type="entry name" value="Protein kinase-like (PK-like)"/>
    <property type="match status" value="1"/>
</dbReference>
<dbReference type="OMA" id="PRLHTSY"/>
<dbReference type="EMBL" id="HAAD01004713">
    <property type="protein sequence ID" value="CDG70945.1"/>
    <property type="molecule type" value="mRNA"/>
</dbReference>
<keyword evidence="3" id="KW-0808">Transferase</keyword>
<keyword evidence="1 11" id="KW-0723">Serine/threonine-protein kinase</keyword>
<keyword evidence="2" id="KW-0597">Phosphoprotein</keyword>
<evidence type="ECO:0000256" key="2">
    <source>
        <dbReference type="ARBA" id="ARBA00022553"/>
    </source>
</evidence>
<dbReference type="SMART" id="SM00220">
    <property type="entry name" value="S_TKc"/>
    <property type="match status" value="1"/>
</dbReference>
<dbReference type="InterPro" id="IPR008271">
    <property type="entry name" value="Ser/Thr_kinase_AS"/>
</dbReference>
<evidence type="ECO:0000256" key="9">
    <source>
        <dbReference type="ARBA" id="ARBA00038999"/>
    </source>
</evidence>
<accession>T2MG98</accession>
<evidence type="ECO:0000256" key="10">
    <source>
        <dbReference type="PROSITE-ProRule" id="PRU10141"/>
    </source>
</evidence>
<dbReference type="EC" id="2.7.12.2" evidence="9"/>
<dbReference type="InterPro" id="IPR000719">
    <property type="entry name" value="Prot_kinase_dom"/>
</dbReference>
<keyword evidence="4 10" id="KW-0547">Nucleotide-binding</keyword>
<protein>
    <recommendedName>
        <fullName evidence="9">mitogen-activated protein kinase kinase</fullName>
        <ecNumber evidence="9">2.7.12.2</ecNumber>
    </recommendedName>
</protein>
<evidence type="ECO:0000313" key="13">
    <source>
        <dbReference type="EMBL" id="CDG70945.1"/>
    </source>
</evidence>
<sequence>MSSGSVGRLGLSLNDLKIDRSSMCLNFNQKENVKPSVAVAPPQHQHCSHNVVHLLQSSSGTLTIKDEIYQYTALDLIDLGEIGRGNFGTVNKMRHRESKTEMAVKRIRATIDKDEQRHLLKELDIIMNTTDCIYIVQFYGAIFIEGDCWICMELMTTSVEKTYKAVHKVLMQKVPEEIIGKIAYCVIKALDYLKTNLEIIHRDVKPSNILVDKEGQIKLCDFGISGQLVDSIARTRDAGCQPYMAPERIDPSQARSGYDVRSDVWSLGMSLIEIAIGKFPYPKWTTIFDQLSQVIDGDPPKLVNTEQQIFSKNCLDCINSCMAKDFKLRPKYNELLRNPFIISYEKNNNIKEWFNNVLTKVPNLPSLVTDSETHD</sequence>
<dbReference type="GO" id="GO:0005524">
    <property type="term" value="F:ATP binding"/>
    <property type="evidence" value="ECO:0007669"/>
    <property type="project" value="UniProtKB-UniRule"/>
</dbReference>
<evidence type="ECO:0000256" key="8">
    <source>
        <dbReference type="ARBA" id="ARBA00038035"/>
    </source>
</evidence>
<dbReference type="FunFam" id="3.30.200.20:FF:000126">
    <property type="entry name" value="Dual specificity mitogen-activated protein kinase kinase 4"/>
    <property type="match status" value="1"/>
</dbReference>
<keyword evidence="5 13" id="KW-0418">Kinase</keyword>
<dbReference type="GO" id="GO:0008545">
    <property type="term" value="F:JUN kinase kinase activity"/>
    <property type="evidence" value="ECO:0007669"/>
    <property type="project" value="TreeGrafter"/>
</dbReference>
<evidence type="ECO:0000256" key="11">
    <source>
        <dbReference type="RuleBase" id="RU000304"/>
    </source>
</evidence>
<name>T2MG98_HYDVU</name>
<evidence type="ECO:0000256" key="5">
    <source>
        <dbReference type="ARBA" id="ARBA00022777"/>
    </source>
</evidence>